<feature type="transmembrane region" description="Helical" evidence="1">
    <location>
        <begin position="376"/>
        <end position="396"/>
    </location>
</feature>
<dbReference type="InterPro" id="IPR024962">
    <property type="entry name" value="YukD-like"/>
</dbReference>
<feature type="domain" description="EccD-like transmembrane" evidence="2">
    <location>
        <begin position="113"/>
        <end position="437"/>
    </location>
</feature>
<organism evidence="3 4">
    <name type="scientific">Nocardiopsis gilva YIM 90087</name>
    <dbReference type="NCBI Taxonomy" id="1235441"/>
    <lineage>
        <taxon>Bacteria</taxon>
        <taxon>Bacillati</taxon>
        <taxon>Actinomycetota</taxon>
        <taxon>Actinomycetes</taxon>
        <taxon>Streptosporangiales</taxon>
        <taxon>Nocardiopsidaceae</taxon>
        <taxon>Nocardiopsis</taxon>
    </lineage>
</organism>
<sequence>MTTWSRVTLVGERRRVDAVLPAEEPIGALMPELLRLLGDPVQNPAVPLHLMTAAGDFLDGGSTLSDKDIADGAVLRVVRADDPLPAPVVHEVPEAVGSALDGHKNLWGPGAARWTATAASLVLCLSIGGIVWSLTGAQTGVFSLAAIAVLLAATGAIVGPFWREPLGTALSVSGGAVAGLAVWAAADLFAWPEWARWGGLAAVAALLVVGLGLTSRLGRGGLVGGGVALMLALLWTGSATFGLTFARASILAAVACTVLLGLLLRIALTFSGLTMLDDRRSEGSVVASTDVRSALANAHNGMVVSTIAVAITAAVAGFGLTTHLNAWSAALAALLAVVVGSRSRMFPLITEKAPLLAATVAIVVSLAAAVSDSAPWGAAAAIGLLLASLAIPIVVLTTDPPAYVRARLRRITDRVEAVAIVVFIPVAIGAFGTYQRLLSTF</sequence>
<feature type="transmembrane region" description="Helical" evidence="1">
    <location>
        <begin position="324"/>
        <end position="341"/>
    </location>
</feature>
<feature type="transmembrane region" description="Helical" evidence="1">
    <location>
        <begin position="250"/>
        <end position="273"/>
    </location>
</feature>
<evidence type="ECO:0000313" key="4">
    <source>
        <dbReference type="Proteomes" id="UP000215005"/>
    </source>
</evidence>
<protein>
    <submittedName>
        <fullName evidence="3">Type VII secretion integral membrane protein EccD</fullName>
    </submittedName>
</protein>
<feature type="transmembrane region" description="Helical" evidence="1">
    <location>
        <begin position="169"/>
        <end position="191"/>
    </location>
</feature>
<reference evidence="3 4" key="1">
    <citation type="submission" date="2017-08" db="EMBL/GenBank/DDBJ databases">
        <title>The complete genome sequence of Nocardiopsis gilva YIM 90087.</title>
        <authorList>
            <person name="Yin M."/>
            <person name="Tang S."/>
        </authorList>
    </citation>
    <scope>NUCLEOTIDE SEQUENCE [LARGE SCALE GENOMIC DNA]</scope>
    <source>
        <strain evidence="3 4">YIM 90087</strain>
    </source>
</reference>
<keyword evidence="4" id="KW-1185">Reference proteome</keyword>
<dbReference type="Pfam" id="PF08817">
    <property type="entry name" value="YukD"/>
    <property type="match status" value="1"/>
</dbReference>
<dbReference type="Pfam" id="PF19053">
    <property type="entry name" value="EccD"/>
    <property type="match status" value="1"/>
</dbReference>
<feature type="transmembrane region" description="Helical" evidence="1">
    <location>
        <begin position="221"/>
        <end position="244"/>
    </location>
</feature>
<feature type="transmembrane region" description="Helical" evidence="1">
    <location>
        <begin position="294"/>
        <end position="318"/>
    </location>
</feature>
<dbReference type="InterPro" id="IPR044049">
    <property type="entry name" value="EccD_transm"/>
</dbReference>
<dbReference type="RefSeq" id="WP_017621226.1">
    <property type="nucleotide sequence ID" value="NZ_ANBG01000401.1"/>
</dbReference>
<keyword evidence="1" id="KW-0472">Membrane</keyword>
<feature type="transmembrane region" description="Helical" evidence="1">
    <location>
        <begin position="114"/>
        <end position="135"/>
    </location>
</feature>
<accession>A0A223S254</accession>
<dbReference type="EMBL" id="CP022753">
    <property type="protein sequence ID" value="ASU82203.1"/>
    <property type="molecule type" value="Genomic_DNA"/>
</dbReference>
<proteinExistence type="predicted"/>
<dbReference type="Gene3D" id="3.10.20.90">
    <property type="entry name" value="Phosphatidylinositol 3-kinase Catalytic Subunit, Chain A, domain 1"/>
    <property type="match status" value="1"/>
</dbReference>
<evidence type="ECO:0000256" key="1">
    <source>
        <dbReference type="SAM" id="Phobius"/>
    </source>
</evidence>
<feature type="transmembrane region" description="Helical" evidence="1">
    <location>
        <begin position="353"/>
        <end position="370"/>
    </location>
</feature>
<feature type="transmembrane region" description="Helical" evidence="1">
    <location>
        <begin position="417"/>
        <end position="434"/>
    </location>
</feature>
<name>A0A223S254_9ACTN</name>
<gene>
    <name evidence="3" type="ORF">CDO52_04850</name>
</gene>
<dbReference type="KEGG" id="ngv:CDO52_04850"/>
<keyword evidence="1" id="KW-0812">Transmembrane</keyword>
<evidence type="ECO:0000313" key="3">
    <source>
        <dbReference type="EMBL" id="ASU82203.1"/>
    </source>
</evidence>
<evidence type="ECO:0000259" key="2">
    <source>
        <dbReference type="Pfam" id="PF19053"/>
    </source>
</evidence>
<feature type="transmembrane region" description="Helical" evidence="1">
    <location>
        <begin position="141"/>
        <end position="162"/>
    </location>
</feature>
<keyword evidence="1" id="KW-1133">Transmembrane helix</keyword>
<dbReference type="Proteomes" id="UP000215005">
    <property type="component" value="Chromosome"/>
</dbReference>
<feature type="transmembrane region" description="Helical" evidence="1">
    <location>
        <begin position="197"/>
        <end position="214"/>
    </location>
</feature>
<dbReference type="OrthoDB" id="3326149at2"/>
<dbReference type="AlphaFoldDB" id="A0A223S254"/>